<dbReference type="KEGG" id="dpx:DAPPUDRAFT_244197"/>
<evidence type="ECO:0000313" key="1">
    <source>
        <dbReference type="EMBL" id="EFX79983.1"/>
    </source>
</evidence>
<dbReference type="InParanoid" id="E9GKF3"/>
<keyword evidence="2" id="KW-1185">Reference proteome</keyword>
<dbReference type="EMBL" id="GL732549">
    <property type="protein sequence ID" value="EFX79983.1"/>
    <property type="molecule type" value="Genomic_DNA"/>
</dbReference>
<dbReference type="HOGENOM" id="CLU_1157436_0_0_1"/>
<accession>E9GKF3</accession>
<evidence type="ECO:0000313" key="2">
    <source>
        <dbReference type="Proteomes" id="UP000000305"/>
    </source>
</evidence>
<dbReference type="AlphaFoldDB" id="E9GKF3"/>
<gene>
    <name evidence="1" type="ORF">DAPPUDRAFT_244197</name>
</gene>
<protein>
    <submittedName>
        <fullName evidence="1">Uncharacterized protein</fullName>
    </submittedName>
</protein>
<name>E9GKF3_DAPPU</name>
<organism evidence="1 2">
    <name type="scientific">Daphnia pulex</name>
    <name type="common">Water flea</name>
    <dbReference type="NCBI Taxonomy" id="6669"/>
    <lineage>
        <taxon>Eukaryota</taxon>
        <taxon>Metazoa</taxon>
        <taxon>Ecdysozoa</taxon>
        <taxon>Arthropoda</taxon>
        <taxon>Crustacea</taxon>
        <taxon>Branchiopoda</taxon>
        <taxon>Diplostraca</taxon>
        <taxon>Cladocera</taxon>
        <taxon>Anomopoda</taxon>
        <taxon>Daphniidae</taxon>
        <taxon>Daphnia</taxon>
    </lineage>
</organism>
<proteinExistence type="predicted"/>
<reference evidence="1 2" key="1">
    <citation type="journal article" date="2011" name="Science">
        <title>The ecoresponsive genome of Daphnia pulex.</title>
        <authorList>
            <person name="Colbourne J.K."/>
            <person name="Pfrender M.E."/>
            <person name="Gilbert D."/>
            <person name="Thomas W.K."/>
            <person name="Tucker A."/>
            <person name="Oakley T.H."/>
            <person name="Tokishita S."/>
            <person name="Aerts A."/>
            <person name="Arnold G.J."/>
            <person name="Basu M.K."/>
            <person name="Bauer D.J."/>
            <person name="Caceres C.E."/>
            <person name="Carmel L."/>
            <person name="Casola C."/>
            <person name="Choi J.H."/>
            <person name="Detter J.C."/>
            <person name="Dong Q."/>
            <person name="Dusheyko S."/>
            <person name="Eads B.D."/>
            <person name="Frohlich T."/>
            <person name="Geiler-Samerotte K.A."/>
            <person name="Gerlach D."/>
            <person name="Hatcher P."/>
            <person name="Jogdeo S."/>
            <person name="Krijgsveld J."/>
            <person name="Kriventseva E.V."/>
            <person name="Kultz D."/>
            <person name="Laforsch C."/>
            <person name="Lindquist E."/>
            <person name="Lopez J."/>
            <person name="Manak J.R."/>
            <person name="Muller J."/>
            <person name="Pangilinan J."/>
            <person name="Patwardhan R.P."/>
            <person name="Pitluck S."/>
            <person name="Pritham E.J."/>
            <person name="Rechtsteiner A."/>
            <person name="Rho M."/>
            <person name="Rogozin I.B."/>
            <person name="Sakarya O."/>
            <person name="Salamov A."/>
            <person name="Schaack S."/>
            <person name="Shapiro H."/>
            <person name="Shiga Y."/>
            <person name="Skalitzky C."/>
            <person name="Smith Z."/>
            <person name="Souvorov A."/>
            <person name="Sung W."/>
            <person name="Tang Z."/>
            <person name="Tsuchiya D."/>
            <person name="Tu H."/>
            <person name="Vos H."/>
            <person name="Wang M."/>
            <person name="Wolf Y.I."/>
            <person name="Yamagata H."/>
            <person name="Yamada T."/>
            <person name="Ye Y."/>
            <person name="Shaw J.R."/>
            <person name="Andrews J."/>
            <person name="Crease T.J."/>
            <person name="Tang H."/>
            <person name="Lucas S.M."/>
            <person name="Robertson H.M."/>
            <person name="Bork P."/>
            <person name="Koonin E.V."/>
            <person name="Zdobnov E.M."/>
            <person name="Grigoriev I.V."/>
            <person name="Lynch M."/>
            <person name="Boore J.L."/>
        </authorList>
    </citation>
    <scope>NUCLEOTIDE SEQUENCE [LARGE SCALE GENOMIC DNA]</scope>
</reference>
<dbReference type="Proteomes" id="UP000000305">
    <property type="component" value="Unassembled WGS sequence"/>
</dbReference>
<sequence>MWRRGNYHAKLDTLSRAPVSDQMVEDECIGTDLAYSIQKVVIQCVSAICIPDDEPPSMSHPSLGNPQVRSRYCHTYFRHSLRMSRVTCFNTGTSLETMALITQKMLSPVVEIHPSDGNTTAVEHRLQFCIDQTSKYFNNHHILTVTYEEEIKGLDMLEPLKVNLLRSFLEAFKELAFGSLKELKNLWMKNIHFFGFRVSSNRCCSTKGRRQRRCMNFIIRCQSTHAGAFGYYGCVLKQYA</sequence>